<sequence>MTEQTVADIAETVCWVVGEIGQLIDPDYDDFIEREPIKPIRKVSQERMEPWTTCERWRKHEVPPSDTQPKFSVNHDVNNKVYIGTCDILELEVGAVAVFLDELSPFVSRTAKRIHIQSGKSMPYEEFEKMRCGDVMTQRSYNIGSEYAIYTIAPRYASKYPDASANIVNMCVREVLKTAIDTGLDTVAIPLKMGREYTYPDEQFTTAVLRSLRRWLEIPAVSNKIKRVFLFDIDTDAYSLLRKFFPRDKNEEKLSGELNEIGNEYGEIVKEERNIRISAGFTNRADSPEDTEPKKERPQVNITLGNSGDNCRVGSDRQLSAKDYNFDYYYRLSLSLMQSPVYKEMDDSGFAMLLGRDIAERPVIAIDASRMPSTASNTHMVAYILRIMQPVLQNKFVVALLNMDHSIMIASNVCTVATELFQVLGYKRLRNLGVVYVHRSGWTTRGILYVMMAFLPESVGEAVIYIDSDQELGKYLKLPGYRRRH</sequence>
<dbReference type="InterPro" id="IPR036865">
    <property type="entry name" value="CRAL-TRIO_dom_sf"/>
</dbReference>
<proteinExistence type="evidence at transcript level"/>
<reference evidence="3" key="1">
    <citation type="journal article" date="2014" name="BMC Genomics">
        <title>The Babesia bovis gene and promoter model: an update from full-length EST analysis.</title>
        <authorList>
            <person name="Yamagishi J."/>
            <person name="Wakaguri H."/>
            <person name="Yokoyama N."/>
            <person name="Yamashita R."/>
            <person name="Suzuki Y."/>
            <person name="Xuan X."/>
            <person name="Igarashi I."/>
        </authorList>
    </citation>
    <scope>NUCLEOTIDE SEQUENCE</scope>
    <source>
        <strain evidence="3">Texas</strain>
    </source>
</reference>
<dbReference type="VEuPathDB" id="PiroplasmaDB:BBOV_I004050"/>
<dbReference type="InterPro" id="IPR043472">
    <property type="entry name" value="Macro_dom-like"/>
</dbReference>
<dbReference type="Pfam" id="PF01661">
    <property type="entry name" value="Macro"/>
    <property type="match status" value="1"/>
</dbReference>
<name>S6B1T3_BABBO</name>
<dbReference type="Pfam" id="PF13716">
    <property type="entry name" value="CRAL_TRIO_2"/>
    <property type="match status" value="1"/>
</dbReference>
<evidence type="ECO:0000313" key="3">
    <source>
        <dbReference type="EMBL" id="BAN65318.1"/>
    </source>
</evidence>
<gene>
    <name evidence="3" type="primary">BBOV_I004050</name>
</gene>
<protein>
    <recommendedName>
        <fullName evidence="2">Macro domain-containing protein</fullName>
    </recommendedName>
</protein>
<dbReference type="PROSITE" id="PS51154">
    <property type="entry name" value="MACRO"/>
    <property type="match status" value="1"/>
</dbReference>
<feature type="compositionally biased region" description="Polar residues" evidence="1">
    <location>
        <begin position="300"/>
        <end position="309"/>
    </location>
</feature>
<organism evidence="3">
    <name type="scientific">Babesia bovis</name>
    <dbReference type="NCBI Taxonomy" id="5865"/>
    <lineage>
        <taxon>Eukaryota</taxon>
        <taxon>Sar</taxon>
        <taxon>Alveolata</taxon>
        <taxon>Apicomplexa</taxon>
        <taxon>Aconoidasida</taxon>
        <taxon>Piroplasmida</taxon>
        <taxon>Babesiidae</taxon>
        <taxon>Babesia</taxon>
    </lineage>
</organism>
<dbReference type="SUPFAM" id="SSF52087">
    <property type="entry name" value="CRAL/TRIO domain"/>
    <property type="match status" value="1"/>
</dbReference>
<dbReference type="Gene3D" id="3.40.525.10">
    <property type="entry name" value="CRAL-TRIO lipid binding domain"/>
    <property type="match status" value="1"/>
</dbReference>
<dbReference type="InterPro" id="IPR001251">
    <property type="entry name" value="CRAL-TRIO_dom"/>
</dbReference>
<evidence type="ECO:0000256" key="1">
    <source>
        <dbReference type="SAM" id="MobiDB-lite"/>
    </source>
</evidence>
<dbReference type="InterPro" id="IPR002589">
    <property type="entry name" value="Macro_dom"/>
</dbReference>
<dbReference type="AlphaFoldDB" id="S6B1T3"/>
<evidence type="ECO:0000259" key="2">
    <source>
        <dbReference type="PROSITE" id="PS51154"/>
    </source>
</evidence>
<dbReference type="Gene3D" id="3.40.220.10">
    <property type="entry name" value="Leucine Aminopeptidase, subunit E, domain 1"/>
    <property type="match status" value="1"/>
</dbReference>
<dbReference type="PANTHER" id="PTHR11106">
    <property type="entry name" value="GANGLIOSIDE INDUCED DIFFERENTIATION ASSOCIATED PROTEIN 2-RELATED"/>
    <property type="match status" value="1"/>
</dbReference>
<dbReference type="PANTHER" id="PTHR11106:SF72">
    <property type="entry name" value="GANGLIOSIDE-INDUCED DIFFERENTIATION-ASSOCIATED PROTEIN 2"/>
    <property type="match status" value="1"/>
</dbReference>
<dbReference type="EMBL" id="AK441524">
    <property type="protein sequence ID" value="BAN65318.1"/>
    <property type="molecule type" value="mRNA"/>
</dbReference>
<feature type="domain" description="Macro" evidence="2">
    <location>
        <begin position="68"/>
        <end position="249"/>
    </location>
</feature>
<feature type="region of interest" description="Disordered" evidence="1">
    <location>
        <begin position="279"/>
        <end position="309"/>
    </location>
</feature>
<dbReference type="SUPFAM" id="SSF52949">
    <property type="entry name" value="Macro domain-like"/>
    <property type="match status" value="1"/>
</dbReference>
<accession>S6B1T3</accession>